<dbReference type="EMBL" id="JBFXLU010000041">
    <property type="protein sequence ID" value="KAL2849834.1"/>
    <property type="molecule type" value="Genomic_DNA"/>
</dbReference>
<proteinExistence type="predicted"/>
<comment type="caution">
    <text evidence="1">The sequence shown here is derived from an EMBL/GenBank/DDBJ whole genome shotgun (WGS) entry which is preliminary data.</text>
</comment>
<evidence type="ECO:0000313" key="2">
    <source>
        <dbReference type="Proteomes" id="UP001610446"/>
    </source>
</evidence>
<organism evidence="1 2">
    <name type="scientific">Aspergillus pseudoustus</name>
    <dbReference type="NCBI Taxonomy" id="1810923"/>
    <lineage>
        <taxon>Eukaryota</taxon>
        <taxon>Fungi</taxon>
        <taxon>Dikarya</taxon>
        <taxon>Ascomycota</taxon>
        <taxon>Pezizomycotina</taxon>
        <taxon>Eurotiomycetes</taxon>
        <taxon>Eurotiomycetidae</taxon>
        <taxon>Eurotiales</taxon>
        <taxon>Aspergillaceae</taxon>
        <taxon>Aspergillus</taxon>
        <taxon>Aspergillus subgen. Nidulantes</taxon>
    </lineage>
</organism>
<protein>
    <submittedName>
        <fullName evidence="1">Uncharacterized protein</fullName>
    </submittedName>
</protein>
<keyword evidence="2" id="KW-1185">Reference proteome</keyword>
<evidence type="ECO:0000313" key="1">
    <source>
        <dbReference type="EMBL" id="KAL2849834.1"/>
    </source>
</evidence>
<gene>
    <name evidence="1" type="ORF">BJY01DRAFT_210367</name>
</gene>
<dbReference type="Proteomes" id="UP001610446">
    <property type="component" value="Unassembled WGS sequence"/>
</dbReference>
<accession>A0ABR4KC18</accession>
<name>A0ABR4KC18_9EURO</name>
<reference evidence="1 2" key="1">
    <citation type="submission" date="2024-07" db="EMBL/GenBank/DDBJ databases">
        <title>Section-level genome sequencing and comparative genomics of Aspergillus sections Usti and Cavernicolus.</title>
        <authorList>
            <consortium name="Lawrence Berkeley National Laboratory"/>
            <person name="Nybo J.L."/>
            <person name="Vesth T.C."/>
            <person name="Theobald S."/>
            <person name="Frisvad J.C."/>
            <person name="Larsen T.O."/>
            <person name="Kjaerboelling I."/>
            <person name="Rothschild-Mancinelli K."/>
            <person name="Lyhne E.K."/>
            <person name="Kogle M.E."/>
            <person name="Barry K."/>
            <person name="Clum A."/>
            <person name="Na H."/>
            <person name="Ledsgaard L."/>
            <person name="Lin J."/>
            <person name="Lipzen A."/>
            <person name="Kuo A."/>
            <person name="Riley R."/>
            <person name="Mondo S."/>
            <person name="Labutti K."/>
            <person name="Haridas S."/>
            <person name="Pangalinan J."/>
            <person name="Salamov A.A."/>
            <person name="Simmons B.A."/>
            <person name="Magnuson J.K."/>
            <person name="Chen J."/>
            <person name="Drula E."/>
            <person name="Henrissat B."/>
            <person name="Wiebenga A."/>
            <person name="Lubbers R.J."/>
            <person name="Gomes A.C."/>
            <person name="Makela M.R."/>
            <person name="Stajich J."/>
            <person name="Grigoriev I.V."/>
            <person name="Mortensen U.H."/>
            <person name="De Vries R.P."/>
            <person name="Baker S.E."/>
            <person name="Andersen M.R."/>
        </authorList>
    </citation>
    <scope>NUCLEOTIDE SEQUENCE [LARGE SCALE GENOMIC DNA]</scope>
    <source>
        <strain evidence="1 2">CBS 123904</strain>
    </source>
</reference>
<sequence>MVFKRLNQIVENTCLQCYAVNTGDLAKRKHIKCCNCSLLFDIVETNRVVEIMDIPGPMPGYLRPLMNKGSLVDRSIARLA</sequence>